<dbReference type="Proteomes" id="UP000179157">
    <property type="component" value="Unassembled WGS sequence"/>
</dbReference>
<dbReference type="STRING" id="1817864.A2Z21_03530"/>
<comment type="caution">
    <text evidence="1">The sequence shown here is derived from an EMBL/GenBank/DDBJ whole genome shotgun (WGS) entry which is preliminary data.</text>
</comment>
<gene>
    <name evidence="1" type="ORF">A2Z21_03530</name>
</gene>
<sequence>MLRGFASEAFMGKQAISAGVQYDFPLFSIDQSLGHWPFFFDDLGMNLFVDVGLAGDQLSLQGLKVGFGAELKLSFTMGYYVQLGLIAGVAQGVGQAQPVFYLNAALPNLF</sequence>
<evidence type="ECO:0000313" key="2">
    <source>
        <dbReference type="Proteomes" id="UP000179157"/>
    </source>
</evidence>
<proteinExistence type="predicted"/>
<protein>
    <recommendedName>
        <fullName evidence="3">Bacterial surface antigen (D15) domain-containing protein</fullName>
    </recommendedName>
</protein>
<dbReference type="Gene3D" id="2.40.160.50">
    <property type="entry name" value="membrane protein fhac: a member of the omp85/tpsb transporter family"/>
    <property type="match status" value="1"/>
</dbReference>
<dbReference type="EMBL" id="MFGX01000033">
    <property type="protein sequence ID" value="OGF56482.1"/>
    <property type="molecule type" value="Genomic_DNA"/>
</dbReference>
<reference evidence="1 2" key="1">
    <citation type="journal article" date="2016" name="Nat. Commun.">
        <title>Thousands of microbial genomes shed light on interconnected biogeochemical processes in an aquifer system.</title>
        <authorList>
            <person name="Anantharaman K."/>
            <person name="Brown C.T."/>
            <person name="Hug L.A."/>
            <person name="Sharon I."/>
            <person name="Castelle C.J."/>
            <person name="Probst A.J."/>
            <person name="Thomas B.C."/>
            <person name="Singh A."/>
            <person name="Wilkins M.J."/>
            <person name="Karaoz U."/>
            <person name="Brodie E.L."/>
            <person name="Williams K.H."/>
            <person name="Hubbard S.S."/>
            <person name="Banfield J.F."/>
        </authorList>
    </citation>
    <scope>NUCLEOTIDE SEQUENCE [LARGE SCALE GENOMIC DNA]</scope>
    <source>
        <strain evidence="2">RBG_16_55_9</strain>
    </source>
</reference>
<organism evidence="1 2">
    <name type="scientific">Fraserbacteria sp. (strain RBG_16_55_9)</name>
    <dbReference type="NCBI Taxonomy" id="1817864"/>
    <lineage>
        <taxon>Bacteria</taxon>
        <taxon>Candidatus Fraseribacteriota</taxon>
    </lineage>
</organism>
<evidence type="ECO:0008006" key="3">
    <source>
        <dbReference type="Google" id="ProtNLM"/>
    </source>
</evidence>
<name>A0A1F5UZ88_FRAXR</name>
<dbReference type="AlphaFoldDB" id="A0A1F5UZ88"/>
<evidence type="ECO:0000313" key="1">
    <source>
        <dbReference type="EMBL" id="OGF56482.1"/>
    </source>
</evidence>
<accession>A0A1F5UZ88</accession>